<dbReference type="InterPro" id="IPR035986">
    <property type="entry name" value="PKD_dom_sf"/>
</dbReference>
<dbReference type="RefSeq" id="WP_015797267.1">
    <property type="nucleotide sequence ID" value="NC_013131.1"/>
</dbReference>
<dbReference type="InterPro" id="IPR022409">
    <property type="entry name" value="PKD/Chitinase_dom"/>
</dbReference>
<proteinExistence type="predicted"/>
<dbReference type="AlphaFoldDB" id="C7Q206"/>
<dbReference type="STRING" id="479433.Caci_8728"/>
<dbReference type="InParanoid" id="C7Q206"/>
<dbReference type="eggNOG" id="COG3291">
    <property type="taxonomic scope" value="Bacteria"/>
</dbReference>
<dbReference type="eggNOG" id="COG2247">
    <property type="taxonomic scope" value="Bacteria"/>
</dbReference>
<dbReference type="GO" id="GO:0005975">
    <property type="term" value="P:carbohydrate metabolic process"/>
    <property type="evidence" value="ECO:0007669"/>
    <property type="project" value="UniProtKB-ARBA"/>
</dbReference>
<dbReference type="Pfam" id="PF00801">
    <property type="entry name" value="PKD"/>
    <property type="match status" value="1"/>
</dbReference>
<evidence type="ECO:0000313" key="3">
    <source>
        <dbReference type="EMBL" id="ACU77543.1"/>
    </source>
</evidence>
<dbReference type="Pfam" id="PF04122">
    <property type="entry name" value="CW_binding_2"/>
    <property type="match status" value="3"/>
</dbReference>
<dbReference type="SMART" id="SM00089">
    <property type="entry name" value="PKD"/>
    <property type="match status" value="2"/>
</dbReference>
<feature type="chain" id="PRO_5002981381" evidence="1">
    <location>
        <begin position="30"/>
        <end position="554"/>
    </location>
</feature>
<organism evidence="3 4">
    <name type="scientific">Catenulispora acidiphila (strain DSM 44928 / JCM 14897 / NBRC 102108 / NRRL B-24433 / ID139908)</name>
    <dbReference type="NCBI Taxonomy" id="479433"/>
    <lineage>
        <taxon>Bacteria</taxon>
        <taxon>Bacillati</taxon>
        <taxon>Actinomycetota</taxon>
        <taxon>Actinomycetes</taxon>
        <taxon>Catenulisporales</taxon>
        <taxon>Catenulisporaceae</taxon>
        <taxon>Catenulispora</taxon>
    </lineage>
</organism>
<dbReference type="KEGG" id="cai:Caci_8728"/>
<dbReference type="SUPFAM" id="SSF49299">
    <property type="entry name" value="PKD domain"/>
    <property type="match status" value="2"/>
</dbReference>
<sequence length="554" mass="54972" precursor="true">MHVTNKVRLALAAVAASAVSMGVAAPSFAADAPASTATPAPIPVPIGPVWAQLQIHSDSGSANPLATDFVIQAKDTMPGAKLTYTLDFGDGSSPVSGPVIAGSSGTVTVQHIYKATGTYPVKLSVSDGTHSVDLAKSYTASVSRQGPTAAVTVTTSPESLTALADLSQCAPAAVPAEQSIALIRLNWGDGSSTDIRTPTARVLQIPVAHTYKAAGSYGVVTQVVDQDGATATTTEQISVGPPTTGGTAVTRVAGADRYRTAIAISSKLAAGSAPAVVLATGEAFPDALAGVSLAKQVGGPLLLTPSAAPDAAVTAEIKRVLKPGGTVYVLGGTNAVSPAVVSALGAVTVTRIGGADRYETALRIADRLGDPSNVVLATGADYADALAAGPYASDVFAVDASHPAAILLTATTQMSPAVQAYVKKAHAVAAVGGQAVTAANNAHISLAPHASFSGYDRYFTAAMVAAAFQGEHTAGVATGENYADALTGAASLAQAGGPLVLTQTHLLTPAAWHALQGIEASVGATGTVEVFGGPAAVSTATVAQIVEAVHGHMA</sequence>
<reference evidence="3 4" key="1">
    <citation type="journal article" date="2009" name="Stand. Genomic Sci.">
        <title>Complete genome sequence of Catenulispora acidiphila type strain (ID 139908).</title>
        <authorList>
            <person name="Copeland A."/>
            <person name="Lapidus A."/>
            <person name="Glavina Del Rio T."/>
            <person name="Nolan M."/>
            <person name="Lucas S."/>
            <person name="Chen F."/>
            <person name="Tice H."/>
            <person name="Cheng J.F."/>
            <person name="Bruce D."/>
            <person name="Goodwin L."/>
            <person name="Pitluck S."/>
            <person name="Mikhailova N."/>
            <person name="Pati A."/>
            <person name="Ivanova N."/>
            <person name="Mavromatis K."/>
            <person name="Chen A."/>
            <person name="Palaniappan K."/>
            <person name="Chain P."/>
            <person name="Land M."/>
            <person name="Hauser L."/>
            <person name="Chang Y.J."/>
            <person name="Jeffries C.D."/>
            <person name="Chertkov O."/>
            <person name="Brettin T."/>
            <person name="Detter J.C."/>
            <person name="Han C."/>
            <person name="Ali Z."/>
            <person name="Tindall B.J."/>
            <person name="Goker M."/>
            <person name="Bristow J."/>
            <person name="Eisen J.A."/>
            <person name="Markowitz V."/>
            <person name="Hugenholtz P."/>
            <person name="Kyrpides N.C."/>
            <person name="Klenk H.P."/>
        </authorList>
    </citation>
    <scope>NUCLEOTIDE SEQUENCE [LARGE SCALE GENOMIC DNA]</scope>
    <source>
        <strain evidence="4">DSM 44928 / JCM 14897 / NBRC 102108 / NRRL B-24433 / ID139908</strain>
    </source>
</reference>
<accession>C7Q206</accession>
<name>C7Q206_CATAD</name>
<dbReference type="InterPro" id="IPR000601">
    <property type="entry name" value="PKD_dom"/>
</dbReference>
<dbReference type="CDD" id="cd00146">
    <property type="entry name" value="PKD"/>
    <property type="match status" value="1"/>
</dbReference>
<dbReference type="PANTHER" id="PTHR30032">
    <property type="entry name" value="N-ACETYLMURAMOYL-L-ALANINE AMIDASE-RELATED"/>
    <property type="match status" value="1"/>
</dbReference>
<feature type="signal peptide" evidence="1">
    <location>
        <begin position="1"/>
        <end position="29"/>
    </location>
</feature>
<gene>
    <name evidence="3" type="ordered locus">Caci_8728</name>
</gene>
<evidence type="ECO:0000256" key="1">
    <source>
        <dbReference type="SAM" id="SignalP"/>
    </source>
</evidence>
<dbReference type="Proteomes" id="UP000000851">
    <property type="component" value="Chromosome"/>
</dbReference>
<dbReference type="HOGENOM" id="CLU_454698_0_0_11"/>
<evidence type="ECO:0000313" key="4">
    <source>
        <dbReference type="Proteomes" id="UP000000851"/>
    </source>
</evidence>
<dbReference type="Gene3D" id="3.40.50.12090">
    <property type="match status" value="1"/>
</dbReference>
<feature type="domain" description="PKD" evidence="2">
    <location>
        <begin position="186"/>
        <end position="239"/>
    </location>
</feature>
<dbReference type="Pfam" id="PF18911">
    <property type="entry name" value="PKD_4"/>
    <property type="match status" value="1"/>
</dbReference>
<keyword evidence="4" id="KW-1185">Reference proteome</keyword>
<dbReference type="InterPro" id="IPR007253">
    <property type="entry name" value="Cell_wall-bd_2"/>
</dbReference>
<dbReference type="InterPro" id="IPR051922">
    <property type="entry name" value="Bact_Sporulation_Assoc"/>
</dbReference>
<keyword evidence="1" id="KW-0732">Signal</keyword>
<evidence type="ECO:0000259" key="2">
    <source>
        <dbReference type="PROSITE" id="PS50093"/>
    </source>
</evidence>
<dbReference type="PROSITE" id="PS50093">
    <property type="entry name" value="PKD"/>
    <property type="match status" value="2"/>
</dbReference>
<dbReference type="Gene3D" id="2.60.40.10">
    <property type="entry name" value="Immunoglobulins"/>
    <property type="match status" value="2"/>
</dbReference>
<dbReference type="EMBL" id="CP001700">
    <property type="protein sequence ID" value="ACU77543.1"/>
    <property type="molecule type" value="Genomic_DNA"/>
</dbReference>
<dbReference type="PANTHER" id="PTHR30032:SF8">
    <property type="entry name" value="GERMINATION-SPECIFIC N-ACETYLMURAMOYL-L-ALANINE AMIDASE"/>
    <property type="match status" value="1"/>
</dbReference>
<protein>
    <submittedName>
        <fullName evidence="3">PKD domain containing protein</fullName>
    </submittedName>
</protein>
<dbReference type="InterPro" id="IPR013783">
    <property type="entry name" value="Ig-like_fold"/>
</dbReference>
<dbReference type="OrthoDB" id="5143602at2"/>
<feature type="domain" description="PKD" evidence="2">
    <location>
        <begin position="79"/>
        <end position="127"/>
    </location>
</feature>